<reference evidence="2 3" key="1">
    <citation type="submission" date="2018-07" db="EMBL/GenBank/DDBJ databases">
        <title>Relating species composition and interactions to biofilm formation in a model drinking water community.</title>
        <authorList>
            <person name="Thompson A."/>
            <person name="English E.L."/>
            <person name="Willsey G."/>
            <person name="Nock A.M."/>
            <person name="Eckstrom K."/>
            <person name="Tighe S.W."/>
            <person name="Bavelock M."/>
            <person name="Cairns B."/>
            <person name="Foote A."/>
            <person name="Schulman H."/>
            <person name="Gupta S."/>
            <person name="Kadouri D."/>
            <person name="Wargo M.J."/>
        </authorList>
    </citation>
    <scope>NUCLEOTIDE SEQUENCE [LARGE SCALE GENOMIC DNA]</scope>
    <source>
        <strain evidence="2">SPS</strain>
    </source>
</reference>
<gene>
    <name evidence="2" type="ORF">SPS_33</name>
</gene>
<evidence type="ECO:0000313" key="3">
    <source>
        <dbReference type="Proteomes" id="UP000260554"/>
    </source>
</evidence>
<dbReference type="Proteomes" id="UP000260554">
    <property type="component" value="Segment"/>
</dbReference>
<sequence>MCFGNKTARRQANVMEAQAKSQATNDAYSAQAAAQAKESALRMDQAAKAAAEMLAQPVEKAQVALSEDTPIAEIDPTTGRRRTTRSSFQINRTSGINL</sequence>
<name>A0A346FDD0_9CAUD</name>
<organism evidence="2 3">
    <name type="scientific">Sphingomonas phage Scott</name>
    <dbReference type="NCBI Taxonomy" id="2282912"/>
    <lineage>
        <taxon>Viruses</taxon>
        <taxon>Duplodnaviria</taxon>
        <taxon>Heunggongvirae</taxon>
        <taxon>Uroviricota</taxon>
        <taxon>Caudoviricetes</taxon>
        <taxon>Autographivirales</taxon>
        <taxon>Autonotataviridae</taxon>
        <taxon>Scottvirus</taxon>
        <taxon>Scottvirus scott</taxon>
    </lineage>
</organism>
<feature type="region of interest" description="Disordered" evidence="1">
    <location>
        <begin position="67"/>
        <end position="98"/>
    </location>
</feature>
<feature type="compositionally biased region" description="Polar residues" evidence="1">
    <location>
        <begin position="86"/>
        <end position="98"/>
    </location>
</feature>
<evidence type="ECO:0000256" key="1">
    <source>
        <dbReference type="SAM" id="MobiDB-lite"/>
    </source>
</evidence>
<keyword evidence="3" id="KW-1185">Reference proteome</keyword>
<evidence type="ECO:0000313" key="2">
    <source>
        <dbReference type="EMBL" id="AXN53744.1"/>
    </source>
</evidence>
<dbReference type="EMBL" id="MH684921">
    <property type="protein sequence ID" value="AXN53744.1"/>
    <property type="molecule type" value="Genomic_DNA"/>
</dbReference>
<protein>
    <submittedName>
        <fullName evidence="2">Uncharacterized protein</fullName>
    </submittedName>
</protein>
<accession>A0A346FDD0</accession>
<proteinExistence type="predicted"/>